<evidence type="ECO:0000256" key="1">
    <source>
        <dbReference type="ARBA" id="ARBA00004141"/>
    </source>
</evidence>
<evidence type="ECO:0000313" key="7">
    <source>
        <dbReference type="Proteomes" id="UP000192940"/>
    </source>
</evidence>
<feature type="transmembrane region" description="Helical" evidence="5">
    <location>
        <begin position="96"/>
        <end position="115"/>
    </location>
</feature>
<feature type="transmembrane region" description="Helical" evidence="5">
    <location>
        <begin position="70"/>
        <end position="89"/>
    </location>
</feature>
<keyword evidence="7" id="KW-1185">Reference proteome</keyword>
<gene>
    <name evidence="6" type="ORF">SAMN05661091_1092</name>
</gene>
<keyword evidence="2 5" id="KW-0812">Transmembrane</keyword>
<reference evidence="6 7" key="1">
    <citation type="submission" date="2017-04" db="EMBL/GenBank/DDBJ databases">
        <authorList>
            <person name="Afonso C.L."/>
            <person name="Miller P.J."/>
            <person name="Scott M.A."/>
            <person name="Spackman E."/>
            <person name="Goraichik I."/>
            <person name="Dimitrov K.M."/>
            <person name="Suarez D.L."/>
            <person name="Swayne D.E."/>
        </authorList>
    </citation>
    <scope>NUCLEOTIDE SEQUENCE [LARGE SCALE GENOMIC DNA]</scope>
    <source>
        <strain evidence="6 7">N3/975</strain>
    </source>
</reference>
<dbReference type="Proteomes" id="UP000192940">
    <property type="component" value="Chromosome I"/>
</dbReference>
<dbReference type="GO" id="GO:0016020">
    <property type="term" value="C:membrane"/>
    <property type="evidence" value="ECO:0007669"/>
    <property type="project" value="UniProtKB-SubCell"/>
</dbReference>
<evidence type="ECO:0000313" key="6">
    <source>
        <dbReference type="EMBL" id="SMF74554.1"/>
    </source>
</evidence>
<dbReference type="AlphaFoldDB" id="A0A1X7GU38"/>
<keyword evidence="3 5" id="KW-1133">Transmembrane helix</keyword>
<dbReference type="RefSeq" id="WP_208918094.1">
    <property type="nucleotide sequence ID" value="NZ_LT840184.1"/>
</dbReference>
<feature type="transmembrane region" description="Helical" evidence="5">
    <location>
        <begin position="42"/>
        <end position="64"/>
    </location>
</feature>
<sequence length="118" mass="12949">MANVSIVMQSILIFLFSILSLQKMFGAKQQIDIFWRLDLPQWFRIVTGVVQCIGAIGLVIGFWIPWAAAAAGVWLFITMVGGMAAHFRVKDPIDKVVPAFVLALMAAAITAINLAEGW</sequence>
<dbReference type="EMBL" id="LT840184">
    <property type="protein sequence ID" value="SMF74554.1"/>
    <property type="molecule type" value="Genomic_DNA"/>
</dbReference>
<evidence type="ECO:0000256" key="4">
    <source>
        <dbReference type="ARBA" id="ARBA00023136"/>
    </source>
</evidence>
<evidence type="ECO:0000256" key="2">
    <source>
        <dbReference type="ARBA" id="ARBA00022692"/>
    </source>
</evidence>
<dbReference type="Pfam" id="PF13564">
    <property type="entry name" value="DoxX_2"/>
    <property type="match status" value="1"/>
</dbReference>
<organism evidence="6 7">
    <name type="scientific">Paenibacillus uliginis N3/975</name>
    <dbReference type="NCBI Taxonomy" id="1313296"/>
    <lineage>
        <taxon>Bacteria</taxon>
        <taxon>Bacillati</taxon>
        <taxon>Bacillota</taxon>
        <taxon>Bacilli</taxon>
        <taxon>Bacillales</taxon>
        <taxon>Paenibacillaceae</taxon>
        <taxon>Paenibacillus</taxon>
    </lineage>
</organism>
<feature type="transmembrane region" description="Helical" evidence="5">
    <location>
        <begin position="6"/>
        <end position="21"/>
    </location>
</feature>
<comment type="subcellular location">
    <subcellularLocation>
        <location evidence="1">Membrane</location>
        <topology evidence="1">Multi-pass membrane protein</topology>
    </subcellularLocation>
</comment>
<protein>
    <submittedName>
        <fullName evidence="6">DoxX-like family protein</fullName>
    </submittedName>
</protein>
<proteinExistence type="predicted"/>
<dbReference type="STRING" id="1313296.SAMN05661091_1092"/>
<keyword evidence="4 5" id="KW-0472">Membrane</keyword>
<name>A0A1X7GU38_9BACL</name>
<dbReference type="InterPro" id="IPR032808">
    <property type="entry name" value="DoxX"/>
</dbReference>
<evidence type="ECO:0000256" key="3">
    <source>
        <dbReference type="ARBA" id="ARBA00022989"/>
    </source>
</evidence>
<accession>A0A1X7GU38</accession>
<evidence type="ECO:0000256" key="5">
    <source>
        <dbReference type="SAM" id="Phobius"/>
    </source>
</evidence>